<evidence type="ECO:0000313" key="3">
    <source>
        <dbReference type="Proteomes" id="UP000824179"/>
    </source>
</evidence>
<keyword evidence="1" id="KW-1133">Transmembrane helix</keyword>
<dbReference type="Proteomes" id="UP000824179">
    <property type="component" value="Unassembled WGS sequence"/>
</dbReference>
<reference evidence="2" key="1">
    <citation type="submission" date="2020-10" db="EMBL/GenBank/DDBJ databases">
        <authorList>
            <person name="Gilroy R."/>
        </authorList>
    </citation>
    <scope>NUCLEOTIDE SEQUENCE</scope>
    <source>
        <strain evidence="2">ChiW25-3613</strain>
    </source>
</reference>
<feature type="transmembrane region" description="Helical" evidence="1">
    <location>
        <begin position="61"/>
        <end position="82"/>
    </location>
</feature>
<dbReference type="PANTHER" id="PTHR38450:SF1">
    <property type="entry name" value="STAGE V SPORULATION PROTEIN AC"/>
    <property type="match status" value="1"/>
</dbReference>
<keyword evidence="1" id="KW-0812">Transmembrane</keyword>
<protein>
    <submittedName>
        <fullName evidence="2">Stage V sporulation protein AC</fullName>
    </submittedName>
</protein>
<dbReference type="PANTHER" id="PTHR38450">
    <property type="entry name" value="STAGE V SPORULATION PROTEIN AC-RELATED"/>
    <property type="match status" value="1"/>
</dbReference>
<dbReference type="NCBIfam" id="TIGR02838">
    <property type="entry name" value="spore_V_AC"/>
    <property type="match status" value="1"/>
</dbReference>
<feature type="transmembrane region" description="Helical" evidence="1">
    <location>
        <begin position="121"/>
        <end position="148"/>
    </location>
</feature>
<dbReference type="AlphaFoldDB" id="A0A9D1AH76"/>
<evidence type="ECO:0000313" key="2">
    <source>
        <dbReference type="EMBL" id="HIR39848.1"/>
    </source>
</evidence>
<dbReference type="EMBL" id="DVHB01000095">
    <property type="protein sequence ID" value="HIR39848.1"/>
    <property type="molecule type" value="Genomic_DNA"/>
</dbReference>
<dbReference type="Pfam" id="PF03862">
    <property type="entry name" value="SpoVAC_SpoVAEB"/>
    <property type="match status" value="1"/>
</dbReference>
<reference evidence="2" key="2">
    <citation type="journal article" date="2021" name="PeerJ">
        <title>Extensive microbial diversity within the chicken gut microbiome revealed by metagenomics and culture.</title>
        <authorList>
            <person name="Gilroy R."/>
            <person name="Ravi A."/>
            <person name="Getino M."/>
            <person name="Pursley I."/>
            <person name="Horton D.L."/>
            <person name="Alikhan N.F."/>
            <person name="Baker D."/>
            <person name="Gharbi K."/>
            <person name="Hall N."/>
            <person name="Watson M."/>
            <person name="Adriaenssens E.M."/>
            <person name="Foster-Nyarko E."/>
            <person name="Jarju S."/>
            <person name="Secka A."/>
            <person name="Antonio M."/>
            <person name="Oren A."/>
            <person name="Chaudhuri R.R."/>
            <person name="La Ragione R."/>
            <person name="Hildebrand F."/>
            <person name="Pallen M.J."/>
        </authorList>
    </citation>
    <scope>NUCLEOTIDE SEQUENCE</scope>
    <source>
        <strain evidence="2">ChiW25-3613</strain>
    </source>
</reference>
<dbReference type="InterPro" id="IPR005562">
    <property type="entry name" value="SpoVA"/>
</dbReference>
<accession>A0A9D1AH76</accession>
<feature type="transmembrane region" description="Helical" evidence="1">
    <location>
        <begin position="89"/>
        <end position="109"/>
    </location>
</feature>
<dbReference type="InterPro" id="IPR014203">
    <property type="entry name" value="Spore_V_AC"/>
</dbReference>
<proteinExistence type="predicted"/>
<organism evidence="2 3">
    <name type="scientific">Candidatus Coproplasma stercoripullorum</name>
    <dbReference type="NCBI Taxonomy" id="2840751"/>
    <lineage>
        <taxon>Bacteria</taxon>
        <taxon>Bacillati</taxon>
        <taxon>Bacillota</taxon>
        <taxon>Clostridia</taxon>
        <taxon>Eubacteriales</taxon>
        <taxon>Candidatus Coproplasma</taxon>
    </lineage>
</organism>
<gene>
    <name evidence="2" type="primary">spoVAC</name>
    <name evidence="2" type="ORF">IAB90_05640</name>
</gene>
<keyword evidence="1" id="KW-0472">Membrane</keyword>
<comment type="caution">
    <text evidence="2">The sequence shown here is derived from an EMBL/GenBank/DDBJ whole genome shotgun (WGS) entry which is preliminary data.</text>
</comment>
<evidence type="ECO:0000256" key="1">
    <source>
        <dbReference type="SAM" id="Phobius"/>
    </source>
</evidence>
<sequence>MTGKNAQNCNENYLRYVRELDPPTKHFKNCLAAFGVGGLICTIGQFLRYMLEFAGLSGDELAGAVSVILIFMGCLLTGVGVYDRIGRHAGAGSIVPITGFANSVCSPALEFRTEGYIYGTAAKMFTVAGAIIVYGVFSGVLVGIIYYFI</sequence>
<feature type="transmembrane region" description="Helical" evidence="1">
    <location>
        <begin position="30"/>
        <end position="49"/>
    </location>
</feature>
<name>A0A9D1AH76_9FIRM</name>